<evidence type="ECO:0000256" key="5">
    <source>
        <dbReference type="ARBA" id="ARBA00022723"/>
    </source>
</evidence>
<keyword evidence="5 9" id="KW-0479">Metal-binding</keyword>
<gene>
    <name evidence="10" type="ORF">Cgig2_013146</name>
</gene>
<comment type="caution">
    <text evidence="10">The sequence shown here is derived from an EMBL/GenBank/DDBJ whole genome shotgun (WGS) entry which is preliminary data.</text>
</comment>
<evidence type="ECO:0000256" key="1">
    <source>
        <dbReference type="ARBA" id="ARBA00004913"/>
    </source>
</evidence>
<dbReference type="PANTHER" id="PTHR47950:SF44">
    <property type="entry name" value="CYTOCHROME P450, FAMILY 76, SUBFAMILY C, POLYPEPTIDE 5-RELATED"/>
    <property type="match status" value="1"/>
</dbReference>
<evidence type="ECO:0000313" key="11">
    <source>
        <dbReference type="Proteomes" id="UP001153076"/>
    </source>
</evidence>
<dbReference type="Pfam" id="PF00067">
    <property type="entry name" value="p450"/>
    <property type="match status" value="1"/>
</dbReference>
<proteinExistence type="inferred from homology"/>
<dbReference type="GO" id="GO:0004497">
    <property type="term" value="F:monooxygenase activity"/>
    <property type="evidence" value="ECO:0007669"/>
    <property type="project" value="InterPro"/>
</dbReference>
<evidence type="ECO:0000256" key="9">
    <source>
        <dbReference type="PIRSR" id="PIRSR602401-1"/>
    </source>
</evidence>
<feature type="binding site" description="axial binding residue" evidence="9">
    <location>
        <position position="436"/>
    </location>
    <ligand>
        <name>heme</name>
        <dbReference type="ChEBI" id="CHEBI:30413"/>
    </ligand>
    <ligandPart>
        <name>Fe</name>
        <dbReference type="ChEBI" id="CHEBI:18248"/>
    </ligandPart>
</feature>
<evidence type="ECO:0000313" key="10">
    <source>
        <dbReference type="EMBL" id="KAJ8447369.1"/>
    </source>
</evidence>
<keyword evidence="11" id="KW-1185">Reference proteome</keyword>
<dbReference type="GO" id="GO:0016705">
    <property type="term" value="F:oxidoreductase activity, acting on paired donors, with incorporation or reduction of molecular oxygen"/>
    <property type="evidence" value="ECO:0007669"/>
    <property type="project" value="InterPro"/>
</dbReference>
<dbReference type="GO" id="GO:0009820">
    <property type="term" value="P:alkaloid metabolic process"/>
    <property type="evidence" value="ECO:0007669"/>
    <property type="project" value="UniProtKB-KW"/>
</dbReference>
<keyword evidence="6" id="KW-0560">Oxidoreductase</keyword>
<evidence type="ECO:0000256" key="7">
    <source>
        <dbReference type="ARBA" id="ARBA00023004"/>
    </source>
</evidence>
<dbReference type="Proteomes" id="UP001153076">
    <property type="component" value="Unassembled WGS sequence"/>
</dbReference>
<dbReference type="InterPro" id="IPR036396">
    <property type="entry name" value="Cyt_P450_sf"/>
</dbReference>
<dbReference type="Gene3D" id="1.10.630.10">
    <property type="entry name" value="Cytochrome P450"/>
    <property type="match status" value="1"/>
</dbReference>
<dbReference type="GO" id="GO:0005506">
    <property type="term" value="F:iron ion binding"/>
    <property type="evidence" value="ECO:0007669"/>
    <property type="project" value="InterPro"/>
</dbReference>
<dbReference type="InterPro" id="IPR001128">
    <property type="entry name" value="Cyt_P450"/>
</dbReference>
<protein>
    <recommendedName>
        <fullName evidence="12">Cytochrome P450</fullName>
    </recommendedName>
</protein>
<dbReference type="EMBL" id="JAKOGI010000039">
    <property type="protein sequence ID" value="KAJ8447369.1"/>
    <property type="molecule type" value="Genomic_DNA"/>
</dbReference>
<keyword evidence="8" id="KW-0325">Glycoprotein</keyword>
<keyword evidence="9" id="KW-0349">Heme</keyword>
<keyword evidence="4" id="KW-0017">Alkaloid metabolism</keyword>
<organism evidence="10 11">
    <name type="scientific">Carnegiea gigantea</name>
    <dbReference type="NCBI Taxonomy" id="171969"/>
    <lineage>
        <taxon>Eukaryota</taxon>
        <taxon>Viridiplantae</taxon>
        <taxon>Streptophyta</taxon>
        <taxon>Embryophyta</taxon>
        <taxon>Tracheophyta</taxon>
        <taxon>Spermatophyta</taxon>
        <taxon>Magnoliopsida</taxon>
        <taxon>eudicotyledons</taxon>
        <taxon>Gunneridae</taxon>
        <taxon>Pentapetalae</taxon>
        <taxon>Caryophyllales</taxon>
        <taxon>Cactineae</taxon>
        <taxon>Cactaceae</taxon>
        <taxon>Cactoideae</taxon>
        <taxon>Echinocereeae</taxon>
        <taxon>Carnegiea</taxon>
    </lineage>
</organism>
<reference evidence="10" key="1">
    <citation type="submission" date="2022-04" db="EMBL/GenBank/DDBJ databases">
        <title>Carnegiea gigantea Genome sequencing and assembly v2.</title>
        <authorList>
            <person name="Copetti D."/>
            <person name="Sanderson M.J."/>
            <person name="Burquez A."/>
            <person name="Wojciechowski M.F."/>
        </authorList>
    </citation>
    <scope>NUCLEOTIDE SEQUENCE</scope>
    <source>
        <strain evidence="10">SGP5-SGP5p</strain>
        <tissue evidence="10">Aerial part</tissue>
    </source>
</reference>
<accession>A0A9Q1KR15</accession>
<keyword evidence="7 9" id="KW-0408">Iron</keyword>
<comment type="pathway">
    <text evidence="2">Aromatic compound metabolism.</text>
</comment>
<comment type="pathway">
    <text evidence="1">Alkaloid biosynthesis.</text>
</comment>
<evidence type="ECO:0000256" key="4">
    <source>
        <dbReference type="ARBA" id="ARBA00022589"/>
    </source>
</evidence>
<evidence type="ECO:0000256" key="3">
    <source>
        <dbReference type="ARBA" id="ARBA00010617"/>
    </source>
</evidence>
<evidence type="ECO:0000256" key="2">
    <source>
        <dbReference type="ARBA" id="ARBA00005211"/>
    </source>
</evidence>
<comment type="similarity">
    <text evidence="3">Belongs to the cytochrome P450 family.</text>
</comment>
<dbReference type="PRINTS" id="PR00385">
    <property type="entry name" value="P450"/>
</dbReference>
<comment type="cofactor">
    <cofactor evidence="9">
        <name>heme</name>
        <dbReference type="ChEBI" id="CHEBI:30413"/>
    </cofactor>
</comment>
<dbReference type="SUPFAM" id="SSF48264">
    <property type="entry name" value="Cytochrome P450"/>
    <property type="match status" value="1"/>
</dbReference>
<name>A0A9Q1KR15_9CARY</name>
<dbReference type="CDD" id="cd11073">
    <property type="entry name" value="CYP76-like"/>
    <property type="match status" value="1"/>
</dbReference>
<sequence>MLATLLHSFNWKLGHGLNPNKVDTEEKRAKLPPGPKPRPIIGNIHLLSSKPHRSVANLSKTYGPLMSLRLGSITTIVISSTDVAKEMFFKHDLAFASRHVPDAIRILGHIESSMVWLPVCPKWRHLRRILAIQLFTNERLDASQELRKKTVDELVKFAKGCCEKGLAIDIGKAAFTTSLNLLSNTFFSIDQSSYDSLGSREFKDLVWHMMEEGGRPNVSDFSPLLRPLDLQGVRRRARGYFCKILGVFEKIIDERLRDQMGTKDDVLGTLLNLVKEDELSLHDVKHMLADLFIAGTYTTSSTVEWAMTEMLRHPEKVIQAQAEIDQVLGKRHSNSIQESDISKLPYIRAVVKETLRLHPPAPFLVPHKTTMDVELCGHRVPKDAQVWVNVWSMGRDPSIWHNNPDSFVPERFLEIDIDVKGRNIKLIPFGTGRRICPRMSLGYRMVHLMLAALLHSFNWKFDHGLNPKDVDVEEKFGITLQKAQPLQAIPLPR</sequence>
<evidence type="ECO:0000256" key="8">
    <source>
        <dbReference type="ARBA" id="ARBA00023180"/>
    </source>
</evidence>
<dbReference type="GO" id="GO:0020037">
    <property type="term" value="F:heme binding"/>
    <property type="evidence" value="ECO:0007669"/>
    <property type="project" value="InterPro"/>
</dbReference>
<dbReference type="PRINTS" id="PR00463">
    <property type="entry name" value="EP450I"/>
</dbReference>
<dbReference type="InterPro" id="IPR002401">
    <property type="entry name" value="Cyt_P450_E_grp-I"/>
</dbReference>
<dbReference type="OrthoDB" id="2789670at2759"/>
<dbReference type="PANTHER" id="PTHR47950">
    <property type="entry name" value="CYTOCHROME P450, FAMILY 76, SUBFAMILY C, POLYPEPTIDE 5-RELATED"/>
    <property type="match status" value="1"/>
</dbReference>
<evidence type="ECO:0000256" key="6">
    <source>
        <dbReference type="ARBA" id="ARBA00023002"/>
    </source>
</evidence>
<dbReference type="AlphaFoldDB" id="A0A9Q1KR15"/>
<evidence type="ECO:0008006" key="12">
    <source>
        <dbReference type="Google" id="ProtNLM"/>
    </source>
</evidence>
<dbReference type="FunFam" id="1.10.630.10:FF:000007">
    <property type="entry name" value="Cytochrome P450 76C4"/>
    <property type="match status" value="1"/>
</dbReference>